<keyword evidence="11 20" id="KW-0347">Helicase</keyword>
<reference evidence="22 23" key="2">
    <citation type="submission" date="2016-08" db="EMBL/GenBank/DDBJ databases">
        <title>Pervasive Adenine N6-methylation of Active Genes in Fungi.</title>
        <authorList>
            <consortium name="DOE Joint Genome Institute"/>
            <person name="Mondo S.J."/>
            <person name="Dannebaum R.O."/>
            <person name="Kuo R.C."/>
            <person name="Labutti K."/>
            <person name="Haridas S."/>
            <person name="Kuo A."/>
            <person name="Salamov A."/>
            <person name="Ahrendt S.R."/>
            <person name="Lipzen A."/>
            <person name="Sullivan W."/>
            <person name="Andreopoulos W.B."/>
            <person name="Clum A."/>
            <person name="Lindquist E."/>
            <person name="Daum C."/>
            <person name="Ramamoorthy G.K."/>
            <person name="Gryganskyi A."/>
            <person name="Culley D."/>
            <person name="Magnuson J.K."/>
            <person name="James T.Y."/>
            <person name="O'Malley M.A."/>
            <person name="Stajich J.E."/>
            <person name="Spatafora J.W."/>
            <person name="Visel A."/>
            <person name="Grigoriev I.V."/>
        </authorList>
    </citation>
    <scope>NUCLEOTIDE SEQUENCE [LARGE SCALE GENOMIC DNA]</scope>
    <source>
        <strain evidence="22 23">S4</strain>
    </source>
</reference>
<dbReference type="STRING" id="1754192.A0A1Y1WNN6"/>
<keyword evidence="17 20" id="KW-0539">Nucleus</keyword>
<keyword evidence="14 20" id="KW-0411">Iron-sulfur</keyword>
<reference evidence="22 23" key="1">
    <citation type="submission" date="2016-08" db="EMBL/GenBank/DDBJ databases">
        <title>A Parts List for Fungal Cellulosomes Revealed by Comparative Genomics.</title>
        <authorList>
            <consortium name="DOE Joint Genome Institute"/>
            <person name="Haitjema C.H."/>
            <person name="Gilmore S.P."/>
            <person name="Henske J.K."/>
            <person name="Solomon K.V."/>
            <person name="De Groot R."/>
            <person name="Kuo A."/>
            <person name="Mondo S.J."/>
            <person name="Salamov A.A."/>
            <person name="Labutti K."/>
            <person name="Zhao Z."/>
            <person name="Chiniquy J."/>
            <person name="Barry K."/>
            <person name="Brewer H.M."/>
            <person name="Purvine S.O."/>
            <person name="Wright A.T."/>
            <person name="Boxma B."/>
            <person name="Van Alen T."/>
            <person name="Hackstein J.H."/>
            <person name="Baker S.E."/>
            <person name="Grigoriev I.V."/>
            <person name="O'Malley M.A."/>
        </authorList>
    </citation>
    <scope>NUCLEOTIDE SEQUENCE [LARGE SCALE GENOMIC DNA]</scope>
    <source>
        <strain evidence="22 23">S4</strain>
    </source>
</reference>
<comment type="caution">
    <text evidence="22">The sequence shown here is derived from an EMBL/GenBank/DDBJ whole genome shotgun (WGS) entry which is preliminary data.</text>
</comment>
<evidence type="ECO:0000256" key="4">
    <source>
        <dbReference type="ARBA" id="ARBA00022705"/>
    </source>
</evidence>
<dbReference type="GO" id="GO:0017108">
    <property type="term" value="F:5'-flap endonuclease activity"/>
    <property type="evidence" value="ECO:0007669"/>
    <property type="project" value="UniProtKB-UniRule"/>
</dbReference>
<dbReference type="PANTHER" id="PTHR10887:SF433">
    <property type="entry name" value="DNA REPLICATION ATP-DEPENDENT HELICASE_NUCLEASE DNA2"/>
    <property type="match status" value="1"/>
</dbReference>
<dbReference type="EC" id="3.6.4.12" evidence="20"/>
<evidence type="ECO:0000313" key="23">
    <source>
        <dbReference type="Proteomes" id="UP000193944"/>
    </source>
</evidence>
<dbReference type="EMBL" id="MCFG01000374">
    <property type="protein sequence ID" value="ORX75159.1"/>
    <property type="molecule type" value="Genomic_DNA"/>
</dbReference>
<comment type="subcellular location">
    <subcellularLocation>
        <location evidence="20">Nucleus</location>
    </subcellularLocation>
    <subcellularLocation>
        <location evidence="20">Chromosome</location>
    </subcellularLocation>
</comment>
<evidence type="ECO:0000256" key="20">
    <source>
        <dbReference type="RuleBase" id="RU367041"/>
    </source>
</evidence>
<evidence type="ECO:0000256" key="12">
    <source>
        <dbReference type="ARBA" id="ARBA00022840"/>
    </source>
</evidence>
<evidence type="ECO:0000256" key="14">
    <source>
        <dbReference type="ARBA" id="ARBA00023014"/>
    </source>
</evidence>
<protein>
    <recommendedName>
        <fullName evidence="20">DNA replication ATP-dependent helicase/nuclease</fullName>
        <ecNumber evidence="20">3.1.-.-</ecNumber>
        <ecNumber evidence="20">3.6.4.12</ecNumber>
    </recommendedName>
</protein>
<evidence type="ECO:0000256" key="5">
    <source>
        <dbReference type="ARBA" id="ARBA00022722"/>
    </source>
</evidence>
<dbReference type="GO" id="GO:0006281">
    <property type="term" value="P:DNA repair"/>
    <property type="evidence" value="ECO:0007669"/>
    <property type="project" value="UniProtKB-KW"/>
</dbReference>
<keyword evidence="15 20" id="KW-0238">DNA-binding</keyword>
<evidence type="ECO:0000256" key="1">
    <source>
        <dbReference type="ARBA" id="ARBA00001966"/>
    </source>
</evidence>
<comment type="catalytic activity">
    <reaction evidence="19 20">
        <text>ATP + H2O = ADP + phosphate + H(+)</text>
        <dbReference type="Rhea" id="RHEA:13065"/>
        <dbReference type="ChEBI" id="CHEBI:15377"/>
        <dbReference type="ChEBI" id="CHEBI:15378"/>
        <dbReference type="ChEBI" id="CHEBI:30616"/>
        <dbReference type="ChEBI" id="CHEBI:43474"/>
        <dbReference type="ChEBI" id="CHEBI:456216"/>
        <dbReference type="EC" id="3.6.4.12"/>
    </reaction>
</comment>
<evidence type="ECO:0000259" key="21">
    <source>
        <dbReference type="Pfam" id="PF13087"/>
    </source>
</evidence>
<evidence type="ECO:0000256" key="16">
    <source>
        <dbReference type="ARBA" id="ARBA00023204"/>
    </source>
</evidence>
<dbReference type="Gene3D" id="3.40.50.300">
    <property type="entry name" value="P-loop containing nucleotide triphosphate hydrolases"/>
    <property type="match status" value="1"/>
</dbReference>
<dbReference type="FunFam" id="3.40.50.300:FF:000789">
    <property type="entry name" value="DNA replication ATP-dependent helicase/nuclease DNA2"/>
    <property type="match status" value="1"/>
</dbReference>
<sequence length="324" mass="37825">MRSSEARNSDLSSLFKHLSEAHPEAVSYLKFQYRMNKEIMKISNQLIYNYKLRCGNEESRYLLLELPEPEKIDEIHLFSSQINHQSKCPGDSTCWIKYVLNPKNSVIFLNTDGLNCTEDSNNNLIYNETEAEVVLQIVKSLKNCGISNSSIGIISPYRAQIKYLHTFFKKELKSIKGLDIHTVDKFQGKDKDCIIVSLVRSNKNGNIGMLLKDWRRINVTFTRAKRKLIVIGSMDTLENNFLFKEFFELVKDNHWNYNVPKNFKENHVFIPETEKNESSLSDVENKNRHDKNIYMKEKQRIIKQSQAKIILKNSQIISSILDEY</sequence>
<keyword evidence="13 20" id="KW-0408">Iron</keyword>
<dbReference type="GO" id="GO:0005694">
    <property type="term" value="C:chromosome"/>
    <property type="evidence" value="ECO:0007669"/>
    <property type="project" value="UniProtKB-SubCell"/>
</dbReference>
<dbReference type="GO" id="GO:0051539">
    <property type="term" value="F:4 iron, 4 sulfur cluster binding"/>
    <property type="evidence" value="ECO:0007669"/>
    <property type="project" value="UniProtKB-UniRule"/>
</dbReference>
<dbReference type="InterPro" id="IPR047187">
    <property type="entry name" value="SF1_C_Upf1"/>
</dbReference>
<dbReference type="GO" id="GO:0071932">
    <property type="term" value="P:replication fork reversal"/>
    <property type="evidence" value="ECO:0007669"/>
    <property type="project" value="TreeGrafter"/>
</dbReference>
<dbReference type="GO" id="GO:0033567">
    <property type="term" value="P:DNA replication, Okazaki fragment processing"/>
    <property type="evidence" value="ECO:0007669"/>
    <property type="project" value="UniProtKB-UniRule"/>
</dbReference>
<evidence type="ECO:0000256" key="11">
    <source>
        <dbReference type="ARBA" id="ARBA00022806"/>
    </source>
</evidence>
<dbReference type="Pfam" id="PF13087">
    <property type="entry name" value="AAA_12"/>
    <property type="match status" value="1"/>
</dbReference>
<keyword evidence="6 20" id="KW-0479">Metal-binding</keyword>
<keyword evidence="7 20" id="KW-0547">Nucleotide-binding</keyword>
<keyword evidence="9 20" id="KW-0227">DNA damage</keyword>
<evidence type="ECO:0000256" key="6">
    <source>
        <dbReference type="ARBA" id="ARBA00022723"/>
    </source>
</evidence>
<keyword evidence="12 20" id="KW-0067">ATP-binding</keyword>
<dbReference type="InterPro" id="IPR045055">
    <property type="entry name" value="DNA2/NAM7-like"/>
</dbReference>
<dbReference type="OrthoDB" id="6513042at2759"/>
<evidence type="ECO:0000256" key="3">
    <source>
        <dbReference type="ARBA" id="ARBA00022485"/>
    </source>
</evidence>
<dbReference type="EC" id="3.1.-.-" evidence="20"/>
<evidence type="ECO:0000256" key="19">
    <source>
        <dbReference type="ARBA" id="ARBA00047995"/>
    </source>
</evidence>
<dbReference type="InterPro" id="IPR027417">
    <property type="entry name" value="P-loop_NTPase"/>
</dbReference>
<dbReference type="AlphaFoldDB" id="A0A1Y1WNN6"/>
<evidence type="ECO:0000256" key="17">
    <source>
        <dbReference type="ARBA" id="ARBA00023242"/>
    </source>
</evidence>
<keyword evidence="20" id="KW-0158">Chromosome</keyword>
<evidence type="ECO:0000256" key="7">
    <source>
        <dbReference type="ARBA" id="ARBA00022741"/>
    </source>
</evidence>
<keyword evidence="18 20" id="KW-0511">Multifunctional enzyme</keyword>
<keyword evidence="8" id="KW-0255">Endonuclease</keyword>
<accession>A0A1Y1WNN6</accession>
<evidence type="ECO:0000256" key="2">
    <source>
        <dbReference type="ARBA" id="ARBA00007913"/>
    </source>
</evidence>
<dbReference type="GO" id="GO:0005634">
    <property type="term" value="C:nucleus"/>
    <property type="evidence" value="ECO:0007669"/>
    <property type="project" value="UniProtKB-SubCell"/>
</dbReference>
<evidence type="ECO:0000256" key="8">
    <source>
        <dbReference type="ARBA" id="ARBA00022759"/>
    </source>
</evidence>
<keyword evidence="5 20" id="KW-0540">Nuclease</keyword>
<evidence type="ECO:0000256" key="9">
    <source>
        <dbReference type="ARBA" id="ARBA00022763"/>
    </source>
</evidence>
<dbReference type="GO" id="GO:0005737">
    <property type="term" value="C:cytoplasm"/>
    <property type="evidence" value="ECO:0007669"/>
    <property type="project" value="TreeGrafter"/>
</dbReference>
<keyword evidence="10 20" id="KW-0378">Hydrolase</keyword>
<evidence type="ECO:0000256" key="10">
    <source>
        <dbReference type="ARBA" id="ARBA00022801"/>
    </source>
</evidence>
<name>A0A1Y1WNN6_9FUNG</name>
<dbReference type="GO" id="GO:0003677">
    <property type="term" value="F:DNA binding"/>
    <property type="evidence" value="ECO:0007669"/>
    <property type="project" value="UniProtKB-UniRule"/>
</dbReference>
<evidence type="ECO:0000256" key="18">
    <source>
        <dbReference type="ARBA" id="ARBA00023268"/>
    </source>
</evidence>
<keyword evidence="4 20" id="KW-0235">DNA replication</keyword>
<dbReference type="GO" id="GO:0005524">
    <property type="term" value="F:ATP binding"/>
    <property type="evidence" value="ECO:0007669"/>
    <property type="project" value="UniProtKB-UniRule"/>
</dbReference>
<dbReference type="Proteomes" id="UP000193944">
    <property type="component" value="Unassembled WGS sequence"/>
</dbReference>
<keyword evidence="3 20" id="KW-0004">4Fe-4S</keyword>
<feature type="domain" description="DNA2/NAM7 helicase-like C-terminal" evidence="21">
    <location>
        <begin position="12"/>
        <end position="234"/>
    </location>
</feature>
<dbReference type="GO" id="GO:0046872">
    <property type="term" value="F:metal ion binding"/>
    <property type="evidence" value="ECO:0007669"/>
    <property type="project" value="UniProtKB-UniRule"/>
</dbReference>
<keyword evidence="23" id="KW-1185">Reference proteome</keyword>
<gene>
    <name evidence="22" type="ORF">BCR32DRAFT_97283</name>
</gene>
<dbReference type="CDD" id="cd18808">
    <property type="entry name" value="SF1_C_Upf1"/>
    <property type="match status" value="1"/>
</dbReference>
<organism evidence="22 23">
    <name type="scientific">Anaeromyces robustus</name>
    <dbReference type="NCBI Taxonomy" id="1754192"/>
    <lineage>
        <taxon>Eukaryota</taxon>
        <taxon>Fungi</taxon>
        <taxon>Fungi incertae sedis</taxon>
        <taxon>Chytridiomycota</taxon>
        <taxon>Chytridiomycota incertae sedis</taxon>
        <taxon>Neocallimastigomycetes</taxon>
        <taxon>Neocallimastigales</taxon>
        <taxon>Neocallimastigaceae</taxon>
        <taxon>Anaeromyces</taxon>
    </lineage>
</organism>
<dbReference type="InterPro" id="IPR041679">
    <property type="entry name" value="DNA2/NAM7-like_C"/>
</dbReference>
<comment type="similarity">
    <text evidence="2 20">Belongs to the DNA2/NAM7 helicase family.</text>
</comment>
<proteinExistence type="inferred from homology"/>
<evidence type="ECO:0000313" key="22">
    <source>
        <dbReference type="EMBL" id="ORX75159.1"/>
    </source>
</evidence>
<dbReference type="PANTHER" id="PTHR10887">
    <property type="entry name" value="DNA2/NAM7 HELICASE FAMILY"/>
    <property type="match status" value="1"/>
</dbReference>
<evidence type="ECO:0000256" key="15">
    <source>
        <dbReference type="ARBA" id="ARBA00023125"/>
    </source>
</evidence>
<keyword evidence="16 20" id="KW-0234">DNA repair</keyword>
<dbReference type="SUPFAM" id="SSF52540">
    <property type="entry name" value="P-loop containing nucleoside triphosphate hydrolases"/>
    <property type="match status" value="1"/>
</dbReference>
<comment type="function">
    <text evidence="20">Key enzyme involved in DNA replication and DNA repair. Involved in Okazaki fragments processing by cleaving long flaps that escape FEN1: flaps that are longer than 27 nucleotides are coated by replication protein A complex (RPA), leading to recruit DNA2 which cleaves the flap until it is too short to bind RPA and becomes a substrate for FEN1. Also involved in 5'-end resection of DNA during double-strand break (DSB) repair by mediating the cleavage of 5'-ssDNA.</text>
</comment>
<comment type="cofactor">
    <cofactor evidence="1">
        <name>[4Fe-4S] cluster</name>
        <dbReference type="ChEBI" id="CHEBI:49883"/>
    </cofactor>
</comment>
<dbReference type="GO" id="GO:0017116">
    <property type="term" value="F:single-stranded DNA helicase activity"/>
    <property type="evidence" value="ECO:0007669"/>
    <property type="project" value="UniProtKB-UniRule"/>
</dbReference>
<evidence type="ECO:0000256" key="13">
    <source>
        <dbReference type="ARBA" id="ARBA00023004"/>
    </source>
</evidence>